<dbReference type="InterPro" id="IPR029510">
    <property type="entry name" value="Ald_DH_CS_GLU"/>
</dbReference>
<evidence type="ECO:0000313" key="7">
    <source>
        <dbReference type="Proteomes" id="UP001500571"/>
    </source>
</evidence>
<organism evidence="6 7">
    <name type="scientific">Nocardioides panacihumi</name>
    <dbReference type="NCBI Taxonomy" id="400774"/>
    <lineage>
        <taxon>Bacteria</taxon>
        <taxon>Bacillati</taxon>
        <taxon>Actinomycetota</taxon>
        <taxon>Actinomycetes</taxon>
        <taxon>Propionibacteriales</taxon>
        <taxon>Nocardioidaceae</taxon>
        <taxon>Nocardioides</taxon>
    </lineage>
</organism>
<protein>
    <submittedName>
        <fullName evidence="6">Aldehyde dehydrogenase</fullName>
    </submittedName>
</protein>
<dbReference type="CDD" id="cd07139">
    <property type="entry name" value="ALDH_AldA-Rv0768"/>
    <property type="match status" value="1"/>
</dbReference>
<evidence type="ECO:0000259" key="5">
    <source>
        <dbReference type="Pfam" id="PF00171"/>
    </source>
</evidence>
<evidence type="ECO:0000256" key="2">
    <source>
        <dbReference type="ARBA" id="ARBA00023002"/>
    </source>
</evidence>
<dbReference type="EMBL" id="BAAAPB010000004">
    <property type="protein sequence ID" value="GAA1970746.1"/>
    <property type="molecule type" value="Genomic_DNA"/>
</dbReference>
<dbReference type="InterPro" id="IPR015590">
    <property type="entry name" value="Aldehyde_DH_dom"/>
</dbReference>
<dbReference type="Gene3D" id="3.40.605.10">
    <property type="entry name" value="Aldehyde Dehydrogenase, Chain A, domain 1"/>
    <property type="match status" value="1"/>
</dbReference>
<evidence type="ECO:0000313" key="6">
    <source>
        <dbReference type="EMBL" id="GAA1970746.1"/>
    </source>
</evidence>
<dbReference type="Proteomes" id="UP001500571">
    <property type="component" value="Unassembled WGS sequence"/>
</dbReference>
<dbReference type="Gene3D" id="3.40.309.10">
    <property type="entry name" value="Aldehyde Dehydrogenase, Chain A, domain 2"/>
    <property type="match status" value="1"/>
</dbReference>
<dbReference type="PROSITE" id="PS00687">
    <property type="entry name" value="ALDEHYDE_DEHYDR_GLU"/>
    <property type="match status" value="1"/>
</dbReference>
<dbReference type="PANTHER" id="PTHR42804">
    <property type="entry name" value="ALDEHYDE DEHYDROGENASE"/>
    <property type="match status" value="1"/>
</dbReference>
<comment type="similarity">
    <text evidence="1 4">Belongs to the aldehyde dehydrogenase family.</text>
</comment>
<proteinExistence type="inferred from homology"/>
<dbReference type="InterPro" id="IPR016162">
    <property type="entry name" value="Ald_DH_N"/>
</dbReference>
<reference evidence="7" key="1">
    <citation type="journal article" date="2019" name="Int. J. Syst. Evol. Microbiol.">
        <title>The Global Catalogue of Microorganisms (GCM) 10K type strain sequencing project: providing services to taxonomists for standard genome sequencing and annotation.</title>
        <authorList>
            <consortium name="The Broad Institute Genomics Platform"/>
            <consortium name="The Broad Institute Genome Sequencing Center for Infectious Disease"/>
            <person name="Wu L."/>
            <person name="Ma J."/>
        </authorList>
    </citation>
    <scope>NUCLEOTIDE SEQUENCE [LARGE SCALE GENOMIC DNA]</scope>
    <source>
        <strain evidence="7">JCM 15309</strain>
    </source>
</reference>
<keyword evidence="7" id="KW-1185">Reference proteome</keyword>
<feature type="domain" description="Aldehyde dehydrogenase" evidence="5">
    <location>
        <begin position="27"/>
        <end position="488"/>
    </location>
</feature>
<gene>
    <name evidence="6" type="ORF">GCM10009798_34390</name>
</gene>
<evidence type="ECO:0000256" key="1">
    <source>
        <dbReference type="ARBA" id="ARBA00009986"/>
    </source>
</evidence>
<accession>A0ABP5CXR9</accession>
<dbReference type="SUPFAM" id="SSF53720">
    <property type="entry name" value="ALDH-like"/>
    <property type="match status" value="1"/>
</dbReference>
<dbReference type="RefSeq" id="WP_344046926.1">
    <property type="nucleotide sequence ID" value="NZ_BAAAPB010000004.1"/>
</dbReference>
<dbReference type="InterPro" id="IPR016161">
    <property type="entry name" value="Ald_DH/histidinol_DH"/>
</dbReference>
<keyword evidence="2 4" id="KW-0560">Oxidoreductase</keyword>
<name>A0ABP5CXR9_9ACTN</name>
<dbReference type="InterPro" id="IPR016163">
    <property type="entry name" value="Ald_DH_C"/>
</dbReference>
<feature type="active site" evidence="3">
    <location>
        <position position="264"/>
    </location>
</feature>
<evidence type="ECO:0000256" key="3">
    <source>
        <dbReference type="PROSITE-ProRule" id="PRU10007"/>
    </source>
</evidence>
<dbReference type="PANTHER" id="PTHR42804:SF1">
    <property type="entry name" value="ALDEHYDE DEHYDROGENASE-RELATED"/>
    <property type="match status" value="1"/>
</dbReference>
<comment type="caution">
    <text evidence="6">The sequence shown here is derived from an EMBL/GenBank/DDBJ whole genome shotgun (WGS) entry which is preliminary data.</text>
</comment>
<dbReference type="Pfam" id="PF00171">
    <property type="entry name" value="Aldedh"/>
    <property type="match status" value="1"/>
</dbReference>
<sequence>MTSADPSDEREANPMRDFPGVYVNGRWAPSQGDRLVVTSPATLEPVGSVTLATPADVDAAVAAARAAMASDAWAAMSSVDRGALLGRVADALEKRSVEFGDLVSAEMGSPRKWASFGQVGTALGVLRTYEKLAAEYEFEDTRRSAMGGEVVVRQLPVGVIGAILPWNAPLFTAALKIAPALVAGCTMVLKPSPEAPLGIALLTEVLEEAGLPPGVVNIVVGEAATGEALVAHAGVDKISFTGSTAAGKRIGAVCAADVRRCSLELGGKSAAIVLEDIELDRATVTGLVAGVMANNGQVCVAQTRILVPGSRYDEIVGALAEAADRLVVGDPCDPATQVGPVISAGARDRIDAHVRAAVEGGARIVTQVGDTPGPGWYVRPTVLADVDNDMPIARQELFGPVAVAIRYHDVDEAVALANDSDYGLAAAVWSADRDHAFDVASRLRVGSVAVNSSAPLDFGSPFGGFKQSGTGREGGPEAIAAFLEPQTIIR</sequence>
<evidence type="ECO:0000256" key="4">
    <source>
        <dbReference type="RuleBase" id="RU003345"/>
    </source>
</evidence>